<protein>
    <recommendedName>
        <fullName evidence="2">protein-serine/threonine phosphatase</fullName>
        <ecNumber evidence="2">3.1.3.16</ecNumber>
    </recommendedName>
</protein>
<dbReference type="InterPro" id="IPR004274">
    <property type="entry name" value="FCP1_dom"/>
</dbReference>
<evidence type="ECO:0000259" key="9">
    <source>
        <dbReference type="PROSITE" id="PS50137"/>
    </source>
</evidence>
<dbReference type="FunFam" id="3.40.50.1000:FF:000035">
    <property type="entry name" value="RNA polymerase II C-terminal domain phosphatase-like 1"/>
    <property type="match status" value="1"/>
</dbReference>
<comment type="catalytic activity">
    <reaction evidence="6">
        <text>O-phospho-L-threonyl-[protein] + H2O = L-threonyl-[protein] + phosphate</text>
        <dbReference type="Rhea" id="RHEA:47004"/>
        <dbReference type="Rhea" id="RHEA-COMP:11060"/>
        <dbReference type="Rhea" id="RHEA-COMP:11605"/>
        <dbReference type="ChEBI" id="CHEBI:15377"/>
        <dbReference type="ChEBI" id="CHEBI:30013"/>
        <dbReference type="ChEBI" id="CHEBI:43474"/>
        <dbReference type="ChEBI" id="CHEBI:61977"/>
        <dbReference type="EC" id="3.1.3.16"/>
    </reaction>
</comment>
<name>A0A811PUE8_9POAL</name>
<dbReference type="Pfam" id="PF00035">
    <property type="entry name" value="dsrm"/>
    <property type="match status" value="1"/>
</dbReference>
<organism evidence="11 12">
    <name type="scientific">Miscanthus lutarioriparius</name>
    <dbReference type="NCBI Taxonomy" id="422564"/>
    <lineage>
        <taxon>Eukaryota</taxon>
        <taxon>Viridiplantae</taxon>
        <taxon>Streptophyta</taxon>
        <taxon>Embryophyta</taxon>
        <taxon>Tracheophyta</taxon>
        <taxon>Spermatophyta</taxon>
        <taxon>Magnoliopsida</taxon>
        <taxon>Liliopsida</taxon>
        <taxon>Poales</taxon>
        <taxon>Poaceae</taxon>
        <taxon>PACMAD clade</taxon>
        <taxon>Panicoideae</taxon>
        <taxon>Andropogonodae</taxon>
        <taxon>Andropogoneae</taxon>
        <taxon>Saccharinae</taxon>
        <taxon>Miscanthus</taxon>
    </lineage>
</organism>
<feature type="domain" description="DRBM" evidence="9">
    <location>
        <begin position="717"/>
        <end position="754"/>
    </location>
</feature>
<dbReference type="PROSITE" id="PS50137">
    <property type="entry name" value="DS_RBD"/>
    <property type="match status" value="2"/>
</dbReference>
<dbReference type="FunFam" id="3.30.160.20:FF:000068">
    <property type="entry name" value="RNA polymerase II C-terminal domain phosphatase-like 1"/>
    <property type="match status" value="1"/>
</dbReference>
<dbReference type="Pfam" id="PF03031">
    <property type="entry name" value="NIF"/>
    <property type="match status" value="1"/>
</dbReference>
<evidence type="ECO:0000256" key="8">
    <source>
        <dbReference type="SAM" id="MobiDB-lite"/>
    </source>
</evidence>
<dbReference type="PROSITE" id="PS50969">
    <property type="entry name" value="FCP1"/>
    <property type="match status" value="1"/>
</dbReference>
<reference evidence="11" key="1">
    <citation type="submission" date="2020-10" db="EMBL/GenBank/DDBJ databases">
        <authorList>
            <person name="Han B."/>
            <person name="Lu T."/>
            <person name="Zhao Q."/>
            <person name="Huang X."/>
            <person name="Zhao Y."/>
        </authorList>
    </citation>
    <scope>NUCLEOTIDE SEQUENCE</scope>
</reference>
<evidence type="ECO:0000256" key="2">
    <source>
        <dbReference type="ARBA" id="ARBA00013081"/>
    </source>
</evidence>
<feature type="domain" description="DRBM" evidence="9">
    <location>
        <begin position="814"/>
        <end position="883"/>
    </location>
</feature>
<dbReference type="Gene3D" id="3.30.160.20">
    <property type="match status" value="2"/>
</dbReference>
<proteinExistence type="predicted"/>
<evidence type="ECO:0000313" key="11">
    <source>
        <dbReference type="EMBL" id="CAD6250126.1"/>
    </source>
</evidence>
<evidence type="ECO:0000256" key="6">
    <source>
        <dbReference type="ARBA" id="ARBA00048336"/>
    </source>
</evidence>
<sequence length="979" mass="108689">MVYYGNTSIGEVEVWPKGEASAGLAVAAWAREIRVDRLSRPSERCPPLAVMHTVAVGARCLVMESRPPVAADVAPMPLVAMHAACLRDNKTAVVPLGDGELHLVAMTSRRNLTNHACFWGYKLPFGLYNSCLTMLNLRCLGIVFDLDETLIVANTSRSFEDRIDGLQRKLSNETDPQRRNGMLSEIKRYQDDKSILKQYIEGDQVYDDGEVYKAQPEIVPPLSDNQQPMTRPVIRLQDKNIILTRINPLIRDTSVLVRLRPAWEDLRSYLIARGRKRFEVYVCTMAERDYALEMWRLLDPDSRLINSVQLHDRMVCVKSGLKKSLLNVFHDGSCHPGMALVIDDRLKVWDEKDQLRVHVVPAFTPYYAPQAEANCSIPVLCVARNVACNVRGGFFKDFDEVLLPRISNIHYEDEVNDISSAPDVGNYLIREDENAALVNGNRDSLPFDGMADAEVERRMKEANAQAFHQTAGNFVMPVAPAQNFVSSSVAPLAPPLGMMPPPFSQPVVQPGFSDSLQGSPAREEGEVPESELDPDTRRRLLILQHGQDTRDPTPPLPAIPPVQVPVPPVQPHGNWFPTEDGLNPSNLNRGSAGFTVESDSMLYEKKQPPHPSFFHGGDSPMSSDRFGYQNQRFPSQLPHTEDHHMLQNHAPPKYRSFSGEELAARHVPSSQRNNQIESGRHFAQYAGTSAGILEGIALKCGSKVEYRSTLCDTAELQFSIEVWIVGEKVGEGIGRTRREAQRQAAEMSLRKLANKYLSSDPNKLTDMKENGFSSNRNVFGYSGNTRDDMLPLSSTSEESRFMKMEENNSRKTGGSVAALKELCTVEGYNLVFQERPSPADGLVGKESYAQVEVGGQILGKGVGLTWEEAKLQAADEALGTLRSMLGQLGHKRSGSPRSLAPNFNKRFKPDFPRTVQRVPYGTYSRIEGLHTLNASPRFLASGGLPRLSQAATGHESTDEGPSNYEVLMVAITSCRISLP</sequence>
<dbReference type="PANTHER" id="PTHR23081">
    <property type="entry name" value="RNA POLYMERASE II CTD PHOSPHATASE"/>
    <property type="match status" value="1"/>
</dbReference>
<evidence type="ECO:0000256" key="7">
    <source>
        <dbReference type="PROSITE-ProRule" id="PRU00266"/>
    </source>
</evidence>
<keyword evidence="7" id="KW-0694">RNA-binding</keyword>
<feature type="domain" description="FCP1 homology" evidence="10">
    <location>
        <begin position="135"/>
        <end position="386"/>
    </location>
</feature>
<dbReference type="SMART" id="SM00358">
    <property type="entry name" value="DSRM"/>
    <property type="match status" value="2"/>
</dbReference>
<dbReference type="OrthoDB" id="10249888at2759"/>
<dbReference type="Proteomes" id="UP000604825">
    <property type="component" value="Unassembled WGS sequence"/>
</dbReference>
<evidence type="ECO:0000256" key="4">
    <source>
        <dbReference type="ARBA" id="ARBA00023242"/>
    </source>
</evidence>
<feature type="region of interest" description="Disordered" evidence="8">
    <location>
        <begin position="504"/>
        <end position="534"/>
    </location>
</feature>
<dbReference type="EC" id="3.1.3.16" evidence="2"/>
<comment type="caution">
    <text evidence="11">The sequence shown here is derived from an EMBL/GenBank/DDBJ whole genome shotgun (WGS) entry which is preliminary data.</text>
</comment>
<evidence type="ECO:0000256" key="3">
    <source>
        <dbReference type="ARBA" id="ARBA00022801"/>
    </source>
</evidence>
<dbReference type="SUPFAM" id="SSF56784">
    <property type="entry name" value="HAD-like"/>
    <property type="match status" value="1"/>
</dbReference>
<dbReference type="EMBL" id="CAJGYO010000008">
    <property type="protein sequence ID" value="CAD6250126.1"/>
    <property type="molecule type" value="Genomic_DNA"/>
</dbReference>
<dbReference type="InterPro" id="IPR023214">
    <property type="entry name" value="HAD_sf"/>
</dbReference>
<comment type="subcellular location">
    <subcellularLocation>
        <location evidence="1">Nucleus</location>
    </subcellularLocation>
</comment>
<evidence type="ECO:0000313" key="12">
    <source>
        <dbReference type="Proteomes" id="UP000604825"/>
    </source>
</evidence>
<dbReference type="PANTHER" id="PTHR23081:SF0">
    <property type="entry name" value="RNA POLYMERASE II C-TERMINAL DOMAIN PHOSPHATASE-LIKE 1"/>
    <property type="match status" value="1"/>
</dbReference>
<dbReference type="GO" id="GO:0005634">
    <property type="term" value="C:nucleus"/>
    <property type="evidence" value="ECO:0007669"/>
    <property type="project" value="UniProtKB-SubCell"/>
</dbReference>
<evidence type="ECO:0000256" key="5">
    <source>
        <dbReference type="ARBA" id="ARBA00047761"/>
    </source>
</evidence>
<dbReference type="InterPro" id="IPR014720">
    <property type="entry name" value="dsRBD_dom"/>
</dbReference>
<gene>
    <name evidence="11" type="ORF">NCGR_LOCUS33920</name>
</gene>
<dbReference type="SMART" id="SM00577">
    <property type="entry name" value="CPDc"/>
    <property type="match status" value="1"/>
</dbReference>
<keyword evidence="12" id="KW-1185">Reference proteome</keyword>
<keyword evidence="4" id="KW-0539">Nucleus</keyword>
<evidence type="ECO:0000256" key="1">
    <source>
        <dbReference type="ARBA" id="ARBA00004123"/>
    </source>
</evidence>
<dbReference type="SUPFAM" id="SSF54768">
    <property type="entry name" value="dsRNA-binding domain-like"/>
    <property type="match status" value="2"/>
</dbReference>
<keyword evidence="3" id="KW-0378">Hydrolase</keyword>
<dbReference type="InterPro" id="IPR039189">
    <property type="entry name" value="Fcp1"/>
</dbReference>
<accession>A0A811PUE8</accession>
<dbReference type="GO" id="GO:0003723">
    <property type="term" value="F:RNA binding"/>
    <property type="evidence" value="ECO:0007669"/>
    <property type="project" value="UniProtKB-UniRule"/>
</dbReference>
<evidence type="ECO:0000259" key="10">
    <source>
        <dbReference type="PROSITE" id="PS50969"/>
    </source>
</evidence>
<dbReference type="InterPro" id="IPR036412">
    <property type="entry name" value="HAD-like_sf"/>
</dbReference>
<dbReference type="GO" id="GO:0008420">
    <property type="term" value="F:RNA polymerase II CTD heptapeptide repeat phosphatase activity"/>
    <property type="evidence" value="ECO:0007669"/>
    <property type="project" value="InterPro"/>
</dbReference>
<dbReference type="AlphaFoldDB" id="A0A811PUE8"/>
<dbReference type="Gene3D" id="3.40.50.1000">
    <property type="entry name" value="HAD superfamily/HAD-like"/>
    <property type="match status" value="1"/>
</dbReference>
<comment type="catalytic activity">
    <reaction evidence="5">
        <text>O-phospho-L-seryl-[protein] + H2O = L-seryl-[protein] + phosphate</text>
        <dbReference type="Rhea" id="RHEA:20629"/>
        <dbReference type="Rhea" id="RHEA-COMP:9863"/>
        <dbReference type="Rhea" id="RHEA-COMP:11604"/>
        <dbReference type="ChEBI" id="CHEBI:15377"/>
        <dbReference type="ChEBI" id="CHEBI:29999"/>
        <dbReference type="ChEBI" id="CHEBI:43474"/>
        <dbReference type="ChEBI" id="CHEBI:83421"/>
        <dbReference type="EC" id="3.1.3.16"/>
    </reaction>
</comment>